<dbReference type="SMART" id="SM00331">
    <property type="entry name" value="PP2C_SIG"/>
    <property type="match status" value="1"/>
</dbReference>
<dbReference type="InterPro" id="IPR052016">
    <property type="entry name" value="Bact_Sigma-Reg"/>
</dbReference>
<dbReference type="Gene3D" id="3.60.40.10">
    <property type="entry name" value="PPM-type phosphatase domain"/>
    <property type="match status" value="1"/>
</dbReference>
<evidence type="ECO:0000259" key="2">
    <source>
        <dbReference type="SMART" id="SM00331"/>
    </source>
</evidence>
<sequence length="242" mass="25454">MQDHAEWARLRDRLLARGRMPALPAGWSHQSAMLAASGFAYGGDFIVSDLSADQQRLQAVLVDVCGGGESAVPAAVRFAGALESLVVAVPDDALLGAANAYLQRQPSDEDLATAVQVVLDLATGEYLIRSAGHPPALHWSLATAEWVIDNARGTALGVCDAPEFGQTTGVLAPGEALMFYTDGVVESRSADIDEGIAWLRAAARTAVLDGWEGAAKRLIAQVDRGDDDRAVLIVRRLAPGGI</sequence>
<gene>
    <name evidence="3" type="ORF">BJ993_004470</name>
</gene>
<dbReference type="GO" id="GO:0016791">
    <property type="term" value="F:phosphatase activity"/>
    <property type="evidence" value="ECO:0007669"/>
    <property type="project" value="TreeGrafter"/>
</dbReference>
<comment type="caution">
    <text evidence="3">The sequence shown here is derived from an EMBL/GenBank/DDBJ whole genome shotgun (WGS) entry which is preliminary data.</text>
</comment>
<dbReference type="Proteomes" id="UP000562045">
    <property type="component" value="Unassembled WGS sequence"/>
</dbReference>
<dbReference type="EMBL" id="JACBZM010000001">
    <property type="protein sequence ID" value="NYI47390.1"/>
    <property type="molecule type" value="Genomic_DNA"/>
</dbReference>
<dbReference type="InterPro" id="IPR001932">
    <property type="entry name" value="PPM-type_phosphatase-like_dom"/>
</dbReference>
<dbReference type="PANTHER" id="PTHR43156:SF2">
    <property type="entry name" value="STAGE II SPORULATION PROTEIN E"/>
    <property type="match status" value="1"/>
</dbReference>
<accession>A0A7Y9ZM51</accession>
<dbReference type="Pfam" id="PF07228">
    <property type="entry name" value="SpoIIE"/>
    <property type="match status" value="1"/>
</dbReference>
<name>A0A7Y9ZM51_9ACTN</name>
<dbReference type="InterPro" id="IPR036457">
    <property type="entry name" value="PPM-type-like_dom_sf"/>
</dbReference>
<dbReference type="SUPFAM" id="SSF81606">
    <property type="entry name" value="PP2C-like"/>
    <property type="match status" value="1"/>
</dbReference>
<dbReference type="AlphaFoldDB" id="A0A7Y9ZM51"/>
<feature type="domain" description="PPM-type phosphatase" evidence="2">
    <location>
        <begin position="23"/>
        <end position="236"/>
    </location>
</feature>
<reference evidence="3 4" key="1">
    <citation type="submission" date="2020-07" db="EMBL/GenBank/DDBJ databases">
        <title>Sequencing the genomes of 1000 actinobacteria strains.</title>
        <authorList>
            <person name="Klenk H.-P."/>
        </authorList>
    </citation>
    <scope>NUCLEOTIDE SEQUENCE [LARGE SCALE GENOMIC DNA]</scope>
    <source>
        <strain evidence="3 4">DSM 15131</strain>
    </source>
</reference>
<keyword evidence="1" id="KW-0378">Hydrolase</keyword>
<proteinExistence type="predicted"/>
<dbReference type="RefSeq" id="WP_179651355.1">
    <property type="nucleotide sequence ID" value="NZ_JACBZM010000001.1"/>
</dbReference>
<evidence type="ECO:0000256" key="1">
    <source>
        <dbReference type="ARBA" id="ARBA00022801"/>
    </source>
</evidence>
<dbReference type="PANTHER" id="PTHR43156">
    <property type="entry name" value="STAGE II SPORULATION PROTEIN E-RELATED"/>
    <property type="match status" value="1"/>
</dbReference>
<protein>
    <submittedName>
        <fullName evidence="3">Serine phosphatase RsbU (Regulator of sigma subunit)</fullName>
    </submittedName>
</protein>
<evidence type="ECO:0000313" key="3">
    <source>
        <dbReference type="EMBL" id="NYI47390.1"/>
    </source>
</evidence>
<organism evidence="3 4">
    <name type="scientific">Nocardioides aromaticivorans</name>
    <dbReference type="NCBI Taxonomy" id="200618"/>
    <lineage>
        <taxon>Bacteria</taxon>
        <taxon>Bacillati</taxon>
        <taxon>Actinomycetota</taxon>
        <taxon>Actinomycetes</taxon>
        <taxon>Propionibacteriales</taxon>
        <taxon>Nocardioidaceae</taxon>
        <taxon>Nocardioides</taxon>
    </lineage>
</organism>
<evidence type="ECO:0000313" key="4">
    <source>
        <dbReference type="Proteomes" id="UP000562045"/>
    </source>
</evidence>